<organism evidence="1">
    <name type="scientific">Anguilla anguilla</name>
    <name type="common">European freshwater eel</name>
    <name type="synonym">Muraena anguilla</name>
    <dbReference type="NCBI Taxonomy" id="7936"/>
    <lineage>
        <taxon>Eukaryota</taxon>
        <taxon>Metazoa</taxon>
        <taxon>Chordata</taxon>
        <taxon>Craniata</taxon>
        <taxon>Vertebrata</taxon>
        <taxon>Euteleostomi</taxon>
        <taxon>Actinopterygii</taxon>
        <taxon>Neopterygii</taxon>
        <taxon>Teleostei</taxon>
        <taxon>Anguilliformes</taxon>
        <taxon>Anguillidae</taxon>
        <taxon>Anguilla</taxon>
    </lineage>
</organism>
<dbReference type="EMBL" id="GBXM01056781">
    <property type="protein sequence ID" value="JAH51796.1"/>
    <property type="molecule type" value="Transcribed_RNA"/>
</dbReference>
<sequence>MHKVGNVQCLRKIPCCATRPHSEKCFFCRTCLRLSL</sequence>
<proteinExistence type="predicted"/>
<evidence type="ECO:0000313" key="1">
    <source>
        <dbReference type="EMBL" id="JAH51796.1"/>
    </source>
</evidence>
<protein>
    <submittedName>
        <fullName evidence="1">Uncharacterized protein</fullName>
    </submittedName>
</protein>
<reference evidence="1" key="1">
    <citation type="submission" date="2014-11" db="EMBL/GenBank/DDBJ databases">
        <authorList>
            <person name="Amaro Gonzalez C."/>
        </authorList>
    </citation>
    <scope>NUCLEOTIDE SEQUENCE</scope>
</reference>
<reference evidence="1" key="2">
    <citation type="journal article" date="2015" name="Fish Shellfish Immunol.">
        <title>Early steps in the European eel (Anguilla anguilla)-Vibrio vulnificus interaction in the gills: Role of the RtxA13 toxin.</title>
        <authorList>
            <person name="Callol A."/>
            <person name="Pajuelo D."/>
            <person name="Ebbesson L."/>
            <person name="Teles M."/>
            <person name="MacKenzie S."/>
            <person name="Amaro C."/>
        </authorList>
    </citation>
    <scope>NUCLEOTIDE SEQUENCE</scope>
</reference>
<dbReference type="AlphaFoldDB" id="A0A0E9TDZ7"/>
<accession>A0A0E9TDZ7</accession>
<name>A0A0E9TDZ7_ANGAN</name>